<accession>A0A3E1B660</accession>
<proteinExistence type="predicted"/>
<protein>
    <submittedName>
        <fullName evidence="1">Uncharacterized protein</fullName>
    </submittedName>
</protein>
<organism evidence="1 2">
    <name type="scientific">Rhizobium leguminosarum bv. trifolii</name>
    <dbReference type="NCBI Taxonomy" id="386"/>
    <lineage>
        <taxon>Bacteria</taxon>
        <taxon>Pseudomonadati</taxon>
        <taxon>Pseudomonadota</taxon>
        <taxon>Alphaproteobacteria</taxon>
        <taxon>Hyphomicrobiales</taxon>
        <taxon>Rhizobiaceae</taxon>
        <taxon>Rhizobium/Agrobacterium group</taxon>
        <taxon>Rhizobium</taxon>
    </lineage>
</organism>
<name>A0A3E1B660_RHILT</name>
<sequence>MLLPWRELLHGTEGRALLPDRQWKEELSAQVGLPVAASIHKGQGGGESRIAQWKLIGEILVTCSAEDTVRSKADRVEAPRLRGRNFPFQSSEDLLSFPKP</sequence>
<reference evidence="1 2" key="1">
    <citation type="submission" date="2017-03" db="EMBL/GenBank/DDBJ databases">
        <title>Genome analysis of Rhizobial strains effectives or ineffectives for nitrogen fixation isolated from bean seeds.</title>
        <authorList>
            <person name="Peralta H."/>
            <person name="Aguilar-Vera A."/>
            <person name="Mora Y."/>
            <person name="Vargas-Lagunas C."/>
            <person name="Girard L."/>
            <person name="Mora J."/>
        </authorList>
    </citation>
    <scope>NUCLEOTIDE SEQUENCE [LARGE SCALE GENOMIC DNA]</scope>
    <source>
        <strain evidence="1 2">CCGM5</strain>
    </source>
</reference>
<dbReference type="Proteomes" id="UP000256748">
    <property type="component" value="Unassembled WGS sequence"/>
</dbReference>
<evidence type="ECO:0000313" key="2">
    <source>
        <dbReference type="Proteomes" id="UP000256748"/>
    </source>
</evidence>
<evidence type="ECO:0000313" key="1">
    <source>
        <dbReference type="EMBL" id="RFB86641.1"/>
    </source>
</evidence>
<dbReference type="EMBL" id="NAOO01000033">
    <property type="protein sequence ID" value="RFB86641.1"/>
    <property type="molecule type" value="Genomic_DNA"/>
</dbReference>
<gene>
    <name evidence="1" type="ORF">B5K10_23990</name>
</gene>
<comment type="caution">
    <text evidence="1">The sequence shown here is derived from an EMBL/GenBank/DDBJ whole genome shotgun (WGS) entry which is preliminary data.</text>
</comment>
<dbReference type="AlphaFoldDB" id="A0A3E1B660"/>